<dbReference type="InterPro" id="IPR010559">
    <property type="entry name" value="Sig_transdc_His_kin_internal"/>
</dbReference>
<organism evidence="3 4">
    <name type="scientific">Mucilaginibacter terrenus</name>
    <dbReference type="NCBI Taxonomy" id="2482727"/>
    <lineage>
        <taxon>Bacteria</taxon>
        <taxon>Pseudomonadati</taxon>
        <taxon>Bacteroidota</taxon>
        <taxon>Sphingobacteriia</taxon>
        <taxon>Sphingobacteriales</taxon>
        <taxon>Sphingobacteriaceae</taxon>
        <taxon>Mucilaginibacter</taxon>
    </lineage>
</organism>
<dbReference type="InterPro" id="IPR050640">
    <property type="entry name" value="Bact_2-comp_sensor_kinase"/>
</dbReference>
<accession>A0A3E2NQU4</accession>
<dbReference type="AlphaFoldDB" id="A0A3E2NQU4"/>
<feature type="transmembrane region" description="Helical" evidence="1">
    <location>
        <begin position="24"/>
        <end position="44"/>
    </location>
</feature>
<keyword evidence="3" id="KW-0418">Kinase</keyword>
<dbReference type="GO" id="GO:0000155">
    <property type="term" value="F:phosphorelay sensor kinase activity"/>
    <property type="evidence" value="ECO:0007669"/>
    <property type="project" value="InterPro"/>
</dbReference>
<dbReference type="GO" id="GO:0016020">
    <property type="term" value="C:membrane"/>
    <property type="evidence" value="ECO:0007669"/>
    <property type="project" value="InterPro"/>
</dbReference>
<dbReference type="Pfam" id="PF06580">
    <property type="entry name" value="His_kinase"/>
    <property type="match status" value="1"/>
</dbReference>
<feature type="transmembrane region" description="Helical" evidence="1">
    <location>
        <begin position="141"/>
        <end position="162"/>
    </location>
</feature>
<protein>
    <submittedName>
        <fullName evidence="3">Histidine kinase</fullName>
    </submittedName>
</protein>
<keyword evidence="1" id="KW-0812">Transmembrane</keyword>
<evidence type="ECO:0000259" key="2">
    <source>
        <dbReference type="Pfam" id="PF06580"/>
    </source>
</evidence>
<feature type="domain" description="Signal transduction histidine kinase internal region" evidence="2">
    <location>
        <begin position="175"/>
        <end position="254"/>
    </location>
</feature>
<keyword evidence="3" id="KW-0808">Transferase</keyword>
<dbReference type="PANTHER" id="PTHR34220:SF7">
    <property type="entry name" value="SENSOR HISTIDINE KINASE YPDA"/>
    <property type="match status" value="1"/>
</dbReference>
<proteinExistence type="predicted"/>
<keyword evidence="1" id="KW-0472">Membrane</keyword>
<evidence type="ECO:0000313" key="3">
    <source>
        <dbReference type="EMBL" id="RFZ83311.1"/>
    </source>
</evidence>
<keyword evidence="4" id="KW-1185">Reference proteome</keyword>
<dbReference type="Gene3D" id="3.30.565.10">
    <property type="entry name" value="Histidine kinase-like ATPase, C-terminal domain"/>
    <property type="match status" value="1"/>
</dbReference>
<dbReference type="PANTHER" id="PTHR34220">
    <property type="entry name" value="SENSOR HISTIDINE KINASE YPDA"/>
    <property type="match status" value="1"/>
</dbReference>
<evidence type="ECO:0000256" key="1">
    <source>
        <dbReference type="SAM" id="Phobius"/>
    </source>
</evidence>
<comment type="caution">
    <text evidence="3">The sequence shown here is derived from an EMBL/GenBank/DDBJ whole genome shotgun (WGS) entry which is preliminary data.</text>
</comment>
<dbReference type="EMBL" id="QWDE01000002">
    <property type="protein sequence ID" value="RFZ83311.1"/>
    <property type="molecule type" value="Genomic_DNA"/>
</dbReference>
<keyword evidence="1" id="KW-1133">Transmembrane helix</keyword>
<feature type="transmembrane region" description="Helical" evidence="1">
    <location>
        <begin position="86"/>
        <end position="114"/>
    </location>
</feature>
<reference evidence="3 4" key="1">
    <citation type="submission" date="2018-08" db="EMBL/GenBank/DDBJ databases">
        <title>Mucilaginibacter terrae sp. nov., isolated from manganese diggings.</title>
        <authorList>
            <person name="Huang Y."/>
            <person name="Zhou Z."/>
        </authorList>
    </citation>
    <scope>NUCLEOTIDE SEQUENCE [LARGE SCALE GENOMIC DNA]</scope>
    <source>
        <strain evidence="3 4">ZH6</strain>
    </source>
</reference>
<evidence type="ECO:0000313" key="4">
    <source>
        <dbReference type="Proteomes" id="UP000260823"/>
    </source>
</evidence>
<dbReference type="InterPro" id="IPR036890">
    <property type="entry name" value="HATPase_C_sf"/>
</dbReference>
<feature type="transmembrane region" description="Helical" evidence="1">
    <location>
        <begin position="56"/>
        <end position="74"/>
    </location>
</feature>
<name>A0A3E2NQU4_9SPHI</name>
<dbReference type="Proteomes" id="UP000260823">
    <property type="component" value="Unassembled WGS sequence"/>
</dbReference>
<gene>
    <name evidence="3" type="ORF">DYU05_14345</name>
</gene>
<dbReference type="SUPFAM" id="SSF55874">
    <property type="entry name" value="ATPase domain of HSP90 chaperone/DNA topoisomerase II/histidine kinase"/>
    <property type="match status" value="1"/>
</dbReference>
<dbReference type="OrthoDB" id="9792992at2"/>
<sequence>MRYFSDMKNSVGSFALPDIKIPRVVQHVIFWLIVSLALTTVYSVQIDFVTSLRNNAFYMPVQFAYYYTLAYWLIPRFLFTGRYLLFALLLPVIVAIFVLLSRTVGVLFVIPYLIEHFHITDQDYLKHNQGPFLYKLLQSVYLVNTLKGTNLVIGFVLAIKLFKMWNERKRAALEAELTALKGQVHPHFLFNTLNNLYALSLNQSPRSPQLILGLSDILRYMLYECNTDEVPLEKEIFMMQQYVKLEKLRYEDRIDISFNISGDLQHKLVAPLMILPFIENAFKHGASKQTGDSWIHIDINVRDGFFKLKVANSNPGKDAGQNSSEAGHIGLKNVTKRLDLLYPGAYNLKIMDEEDTFLVVLALKLKVLAHPAVAVQQPVSQLATA</sequence>